<evidence type="ECO:0000313" key="2">
    <source>
        <dbReference type="EMBL" id="MBY8885511.1"/>
    </source>
</evidence>
<reference evidence="2 3" key="1">
    <citation type="submission" date="2021-08" db="EMBL/GenBank/DDBJ databases">
        <title>Streptomyces sp. PTM05 isolated from lichen.</title>
        <authorList>
            <person name="Somphong A."/>
            <person name="Phongsopitanun W."/>
            <person name="Tanasupawat S."/>
        </authorList>
    </citation>
    <scope>NUCLEOTIDE SEQUENCE [LARGE SCALE GENOMIC DNA]</scope>
    <source>
        <strain evidence="2 3">Ptm05</strain>
    </source>
</reference>
<proteinExistence type="predicted"/>
<feature type="transmembrane region" description="Helical" evidence="1">
    <location>
        <begin position="20"/>
        <end position="41"/>
    </location>
</feature>
<dbReference type="EMBL" id="JAINVZ010000006">
    <property type="protein sequence ID" value="MBY8885511.1"/>
    <property type="molecule type" value="Genomic_DNA"/>
</dbReference>
<dbReference type="SUPFAM" id="SSF103473">
    <property type="entry name" value="MFS general substrate transporter"/>
    <property type="match status" value="1"/>
</dbReference>
<dbReference type="RefSeq" id="WP_222976956.1">
    <property type="nucleotide sequence ID" value="NZ_JAINVZ010000006.1"/>
</dbReference>
<gene>
    <name evidence="2" type="ORF">K7472_11700</name>
</gene>
<dbReference type="InterPro" id="IPR036259">
    <property type="entry name" value="MFS_trans_sf"/>
</dbReference>
<evidence type="ECO:0000313" key="3">
    <source>
        <dbReference type="Proteomes" id="UP001198565"/>
    </source>
</evidence>
<protein>
    <submittedName>
        <fullName evidence="2">Uncharacterized protein</fullName>
    </submittedName>
</protein>
<comment type="caution">
    <text evidence="2">The sequence shown here is derived from an EMBL/GenBank/DDBJ whole genome shotgun (WGS) entry which is preliminary data.</text>
</comment>
<keyword evidence="1" id="KW-0472">Membrane</keyword>
<organism evidence="2 3">
    <name type="scientific">Streptantibioticus parmotrematis</name>
    <dbReference type="NCBI Taxonomy" id="2873249"/>
    <lineage>
        <taxon>Bacteria</taxon>
        <taxon>Bacillati</taxon>
        <taxon>Actinomycetota</taxon>
        <taxon>Actinomycetes</taxon>
        <taxon>Kitasatosporales</taxon>
        <taxon>Streptomycetaceae</taxon>
        <taxon>Streptantibioticus</taxon>
    </lineage>
</organism>
<sequence>MPRSTSRPPRERLRRFTTHAATFAVCVVGGGVLAWVVALAWPLPFDVLLALAVFLGVFSWVFVTAAAARRPADDDQPPPGS</sequence>
<dbReference type="Proteomes" id="UP001198565">
    <property type="component" value="Unassembled WGS sequence"/>
</dbReference>
<keyword evidence="1" id="KW-1133">Transmembrane helix</keyword>
<accession>A0ABS7QRY2</accession>
<keyword evidence="3" id="KW-1185">Reference proteome</keyword>
<evidence type="ECO:0000256" key="1">
    <source>
        <dbReference type="SAM" id="Phobius"/>
    </source>
</evidence>
<feature type="transmembrane region" description="Helical" evidence="1">
    <location>
        <begin position="47"/>
        <end position="68"/>
    </location>
</feature>
<name>A0ABS7QRY2_9ACTN</name>
<keyword evidence="1" id="KW-0812">Transmembrane</keyword>